<evidence type="ECO:0000313" key="4">
    <source>
        <dbReference type="EMBL" id="OLU39910.1"/>
    </source>
</evidence>
<organism evidence="4 5">
    <name type="scientific">Ileibacterium valens</name>
    <dbReference type="NCBI Taxonomy" id="1862668"/>
    <lineage>
        <taxon>Bacteria</taxon>
        <taxon>Bacillati</taxon>
        <taxon>Bacillota</taxon>
        <taxon>Erysipelotrichia</taxon>
        <taxon>Erysipelotrichales</taxon>
        <taxon>Erysipelotrichaceae</taxon>
        <taxon>Ileibacterium</taxon>
    </lineage>
</organism>
<dbReference type="AlphaFoldDB" id="A0A1U7NG85"/>
<dbReference type="Pfam" id="PF00583">
    <property type="entry name" value="Acetyltransf_1"/>
    <property type="match status" value="1"/>
</dbReference>
<dbReference type="InterPro" id="IPR051635">
    <property type="entry name" value="SNAT-like"/>
</dbReference>
<dbReference type="PANTHER" id="PTHR10908:SF0">
    <property type="entry name" value="SEROTONIN N-ACETYLTRANSFERASE"/>
    <property type="match status" value="1"/>
</dbReference>
<keyword evidence="5" id="KW-1185">Reference proteome</keyword>
<dbReference type="Gene3D" id="3.40.630.30">
    <property type="match status" value="1"/>
</dbReference>
<dbReference type="InterPro" id="IPR000182">
    <property type="entry name" value="GNAT_dom"/>
</dbReference>
<proteinExistence type="predicted"/>
<accession>A0A1U7NG85</accession>
<evidence type="ECO:0000259" key="3">
    <source>
        <dbReference type="PROSITE" id="PS51186"/>
    </source>
</evidence>
<name>A0A1U7NG85_9FIRM</name>
<protein>
    <submittedName>
        <fullName evidence="4">GNAT family N-acetyltransferase</fullName>
    </submittedName>
</protein>
<dbReference type="PANTHER" id="PTHR10908">
    <property type="entry name" value="SEROTONIN N-ACETYLTRANSFERASE"/>
    <property type="match status" value="1"/>
</dbReference>
<dbReference type="SUPFAM" id="SSF55729">
    <property type="entry name" value="Acyl-CoA N-acyltransferases (Nat)"/>
    <property type="match status" value="1"/>
</dbReference>
<dbReference type="InterPro" id="IPR016181">
    <property type="entry name" value="Acyl_CoA_acyltransferase"/>
</dbReference>
<sequence length="163" mass="18824">MLDIRNASLNDLEEINRLEQACFSPEEAASRTVLKERLETFPNHFWLLERDGRLVAMVNGMTTDNEFLADEMYANAAMHNEDGKWQMMFGVETDPEYRHRGYASILMKEAIKDCREDSRSGIILTCKEEHIPFYEKLGFVNKGVADSAHAGKTWYLMQLDLQP</sequence>
<dbReference type="CDD" id="cd04301">
    <property type="entry name" value="NAT_SF"/>
    <property type="match status" value="1"/>
</dbReference>
<evidence type="ECO:0000256" key="1">
    <source>
        <dbReference type="ARBA" id="ARBA00022679"/>
    </source>
</evidence>
<evidence type="ECO:0000313" key="5">
    <source>
        <dbReference type="Proteomes" id="UP000186341"/>
    </source>
</evidence>
<dbReference type="OrthoDB" id="9800962at2"/>
<dbReference type="GO" id="GO:0008080">
    <property type="term" value="F:N-acetyltransferase activity"/>
    <property type="evidence" value="ECO:0007669"/>
    <property type="project" value="UniProtKB-ARBA"/>
</dbReference>
<evidence type="ECO:0000256" key="2">
    <source>
        <dbReference type="ARBA" id="ARBA00023315"/>
    </source>
</evidence>
<dbReference type="Proteomes" id="UP000186341">
    <property type="component" value="Unassembled WGS sequence"/>
</dbReference>
<dbReference type="GeneID" id="82202763"/>
<dbReference type="EMBL" id="MPJW01000122">
    <property type="protein sequence ID" value="OLU39910.1"/>
    <property type="molecule type" value="Genomic_DNA"/>
</dbReference>
<feature type="domain" description="N-acetyltransferase" evidence="3">
    <location>
        <begin position="2"/>
        <end position="162"/>
    </location>
</feature>
<dbReference type="RefSeq" id="WP_075819298.1">
    <property type="nucleotide sequence ID" value="NZ_CAJUTZ010000009.1"/>
</dbReference>
<keyword evidence="1 4" id="KW-0808">Transferase</keyword>
<comment type="caution">
    <text evidence="4">The sequence shown here is derived from an EMBL/GenBank/DDBJ whole genome shotgun (WGS) entry which is preliminary data.</text>
</comment>
<dbReference type="PROSITE" id="PS51186">
    <property type="entry name" value="GNAT"/>
    <property type="match status" value="1"/>
</dbReference>
<keyword evidence="2" id="KW-0012">Acyltransferase</keyword>
<reference evidence="4 5" key="1">
    <citation type="submission" date="2016-11" db="EMBL/GenBank/DDBJ databases">
        <title>Description of two novel members of the family Erysipelotrichaceae: Ileibacterium lipovorans gen. nov., sp. nov. and Dubosiella newyorkensis, gen. nov., sp. nov.</title>
        <authorList>
            <person name="Cox L.M."/>
            <person name="Sohn J."/>
            <person name="Tyrrell K.L."/>
            <person name="Citron D.M."/>
            <person name="Lawson P.A."/>
            <person name="Patel N.B."/>
            <person name="Iizumi T."/>
            <person name="Perez-Perez G.I."/>
            <person name="Goldstein E.J."/>
            <person name="Blaser M.J."/>
        </authorList>
    </citation>
    <scope>NUCLEOTIDE SEQUENCE [LARGE SCALE GENOMIC DNA]</scope>
    <source>
        <strain evidence="4 5">NYU-BL-A3</strain>
    </source>
</reference>
<gene>
    <name evidence="4" type="ORF">BO222_06030</name>
</gene>